<protein>
    <submittedName>
        <fullName evidence="1">Uncharacterized protein</fullName>
    </submittedName>
</protein>
<sequence>MAKRTSPTPQWLVANGLKIVVVNGLAVLAPLDQPPPVPSARARLLEDGKTIRTTESGARRILEST</sequence>
<gene>
    <name evidence="1" type="ORF">J5Y10_05090</name>
</gene>
<reference evidence="1" key="1">
    <citation type="submission" date="2021-03" db="EMBL/GenBank/DDBJ databases">
        <authorList>
            <person name="So Y."/>
        </authorList>
    </citation>
    <scope>NUCLEOTIDE SEQUENCE</scope>
    <source>
        <strain evidence="1">SG15</strain>
    </source>
</reference>
<dbReference type="Proteomes" id="UP000677537">
    <property type="component" value="Unassembled WGS sequence"/>
</dbReference>
<keyword evidence="2" id="KW-1185">Reference proteome</keyword>
<proteinExistence type="predicted"/>
<dbReference type="RefSeq" id="WP_209371435.1">
    <property type="nucleotide sequence ID" value="NZ_JAGIZA010000003.1"/>
</dbReference>
<name>A0A940MW95_9PROT</name>
<accession>A0A940MW95</accession>
<evidence type="ECO:0000313" key="1">
    <source>
        <dbReference type="EMBL" id="MBP0492150.1"/>
    </source>
</evidence>
<evidence type="ECO:0000313" key="2">
    <source>
        <dbReference type="Proteomes" id="UP000677537"/>
    </source>
</evidence>
<dbReference type="EMBL" id="JAGIZA010000003">
    <property type="protein sequence ID" value="MBP0492150.1"/>
    <property type="molecule type" value="Genomic_DNA"/>
</dbReference>
<dbReference type="AlphaFoldDB" id="A0A940MW95"/>
<organism evidence="1 2">
    <name type="scientific">Roseomonas indoligenes</name>
    <dbReference type="NCBI Taxonomy" id="2820811"/>
    <lineage>
        <taxon>Bacteria</taxon>
        <taxon>Pseudomonadati</taxon>
        <taxon>Pseudomonadota</taxon>
        <taxon>Alphaproteobacteria</taxon>
        <taxon>Acetobacterales</taxon>
        <taxon>Roseomonadaceae</taxon>
        <taxon>Roseomonas</taxon>
    </lineage>
</organism>
<comment type="caution">
    <text evidence="1">The sequence shown here is derived from an EMBL/GenBank/DDBJ whole genome shotgun (WGS) entry which is preliminary data.</text>
</comment>